<comment type="catalytic activity">
    <reaction evidence="1">
        <text>3-hydroxy-2-methylpropanoyl-CoA + H2O = 3-hydroxy-2-methylpropanoate + CoA + H(+)</text>
        <dbReference type="Rhea" id="RHEA:20888"/>
        <dbReference type="ChEBI" id="CHEBI:11805"/>
        <dbReference type="ChEBI" id="CHEBI:15377"/>
        <dbReference type="ChEBI" id="CHEBI:15378"/>
        <dbReference type="ChEBI" id="CHEBI:57287"/>
        <dbReference type="ChEBI" id="CHEBI:57340"/>
        <dbReference type="EC" id="3.1.2.4"/>
    </reaction>
</comment>
<feature type="region of interest" description="Disordered" evidence="4">
    <location>
        <begin position="3871"/>
        <end position="3923"/>
    </location>
</feature>
<dbReference type="EC" id="3.1.2.4" evidence="2"/>
<evidence type="ECO:0000313" key="6">
    <source>
        <dbReference type="EMBL" id="KAA0155493.1"/>
    </source>
</evidence>
<feature type="compositionally biased region" description="Low complexity" evidence="4">
    <location>
        <begin position="3871"/>
        <end position="3904"/>
    </location>
</feature>
<dbReference type="PANTHER" id="PTHR43176">
    <property type="entry name" value="3-HYDROXYISOBUTYRYL-COA HYDROLASE-RELATED"/>
    <property type="match status" value="1"/>
</dbReference>
<gene>
    <name evidence="6" type="ORF">FNF29_01866</name>
</gene>
<evidence type="ECO:0000256" key="1">
    <source>
        <dbReference type="ARBA" id="ARBA00001709"/>
    </source>
</evidence>
<comment type="caution">
    <text evidence="6">The sequence shown here is derived from an EMBL/GenBank/DDBJ whole genome shotgun (WGS) entry which is preliminary data.</text>
</comment>
<dbReference type="EMBL" id="VLTN01000007">
    <property type="protein sequence ID" value="KAA0155493.1"/>
    <property type="molecule type" value="Genomic_DNA"/>
</dbReference>
<evidence type="ECO:0000313" key="7">
    <source>
        <dbReference type="Proteomes" id="UP000323011"/>
    </source>
</evidence>
<name>A0A5A8CQZ4_CAFRO</name>
<feature type="region of interest" description="Disordered" evidence="4">
    <location>
        <begin position="2958"/>
        <end position="2981"/>
    </location>
</feature>
<dbReference type="InterPro" id="IPR045004">
    <property type="entry name" value="ECH_dom"/>
</dbReference>
<feature type="compositionally biased region" description="Acidic residues" evidence="4">
    <location>
        <begin position="3909"/>
        <end position="3922"/>
    </location>
</feature>
<feature type="region of interest" description="Disordered" evidence="4">
    <location>
        <begin position="480"/>
        <end position="513"/>
    </location>
</feature>
<feature type="domain" description="Enoyl-CoA hydratase/isomerase" evidence="5">
    <location>
        <begin position="20"/>
        <end position="189"/>
    </location>
</feature>
<dbReference type="Proteomes" id="UP000323011">
    <property type="component" value="Unassembled WGS sequence"/>
</dbReference>
<dbReference type="PANTHER" id="PTHR43176:SF3">
    <property type="entry name" value="3-HYDROXYISOBUTYRYL-COA HYDROLASE, MITOCHONDRIAL"/>
    <property type="match status" value="1"/>
</dbReference>
<feature type="region of interest" description="Disordered" evidence="4">
    <location>
        <begin position="1889"/>
        <end position="1909"/>
    </location>
</feature>
<organism evidence="6 7">
    <name type="scientific">Cafeteria roenbergensis</name>
    <name type="common">Marine flagellate</name>
    <dbReference type="NCBI Taxonomy" id="33653"/>
    <lineage>
        <taxon>Eukaryota</taxon>
        <taxon>Sar</taxon>
        <taxon>Stramenopiles</taxon>
        <taxon>Bigyra</taxon>
        <taxon>Opalozoa</taxon>
        <taxon>Bicosoecida</taxon>
        <taxon>Cafeteriaceae</taxon>
        <taxon>Cafeteria</taxon>
    </lineage>
</organism>
<accession>A0A5A8CQZ4</accession>
<dbReference type="InterPro" id="IPR032259">
    <property type="entry name" value="HIBYL-CoA-H"/>
</dbReference>
<dbReference type="GO" id="GO:0006574">
    <property type="term" value="P:L-valine catabolic process"/>
    <property type="evidence" value="ECO:0007669"/>
    <property type="project" value="TreeGrafter"/>
</dbReference>
<sequence length="4557" mass="478208">MGVPRSEKSHLLSRHSEGLRIIYLSRPRNLNALDAETVTRLRKQLEALDTNPAVSAVVVKGREDRVFCTGTDYRAFWEAARGDSAQRKRVIEYMREEYALQWLVHTMTKPVVVVGHGVTSSTGLALAANARFGYATASTRVIIPEVSMGLVPSGGASYHLARTRSGVGMFATLTSLPVSGEVAYWGGLLPYATTGDIVEGLLPDVGGHLANAPLRAADLWADPQYRKALATLRSGMPEEKAEWLTRAAEQATDPIAFDRLVDLEMWHKAIKVGRPDIANDIAEGALEGEEPDYEGLFPISLSDAEDGPMSVGMGIDWYEGREALGFDGVATPVDAFDAAANDEAGTAAASLAAQWDAIPNKPSREALYQLQAIERCFGGSAGKGDPVLAARADVRPARGGGSFVQAPPDAAREALDAASRARLQAAAAGDLFDVSAGRRMGLTHGVTPAEEAVRRRWRRVADRASRPEYWRERAAARAGLTVTPPRPDAVRMDDPHSGLARLSGRPKPPAEDWESHLGALEGSVTGQATGVHAAVLAAHEALGLPARRVSPASRSRDPESVEATARNEEMRLRTSIDGAVRAGVHRAWPLGWLPASLTAEMCERAGAPSDPDTRAIVRFATAVATARIHGQPDLALIPRQHWEAQRAEELRRRVAPGRMSDRQWARLQKQFPFLVQHLFEIEPRSVDLPMQLAAADRFAARMITAQVRAQADAGVRFLVEEARRRGVPLRGPAATLAKDLGIGAPDATGVALVDEAGVPLNGAGEAYEGRKRKAGKKDVPIAAEVLDILEPQAQAELDAEAAIEDAGRGLSGADVRELRELRNRLAGLVRRIDADRSRAVVDGEAAAAAEESMRQAGSSSGASLSPEAIEALEAAEAAGSAEAEGRAMPAPLEPADVAAMLTEATAIRERMHELHARQAEVVEAMKRGLIELDPKRASFIAGQAEFLSGGRQAAAGAAEAGSTEPDEWLKSDEATATTDGDQAALLTAAIDALERKGQDYVPSELEIISEAHEDLGVKARKPEAVVDIDPATDGARVRPSDIPHAPGAVADLMARETEGNVDRIGRPMPRDPAGPNPTTTSDTAMLEVDDIESIVAEDMVAATRVEPMAVARYLTDKSTDEIAIAENDGEADDLEADANQFDIEVDPEVGSALDQLNPFAPAESESDEENGVLPSVSDMLPGSVYARSHPFRQQLDTPVDVEWQPRLGQQSEWTAPPEFLDPALMEPENFALAAHREPLAFLNRYDPSEPTHDDGFVVPGRLGINLGRAEEGVLPRAVRFSAADPAARRQDGPLTAAMSAAIGADGAPADKGMANPRRVRQVADSLRKWYRQLLDERRKQFKAMRPVKGSVIGRPKDRDGKVVPLVDSDPGMQQSLGETMAQAAILVRAINQTVPSEMAAVEPMARLGVAARLGRDEARSRTLFEEGSGDREKFAQAAEELGMTEEAAAARSAEYTPLFTPDAIAAASDAAANRAASSLHEGLKMARALLTPAPDVMGVMDSQAREAEEAFGGVDPAGAMEEAGLVPSTHFRAGSAAGNSGSVAFAAGDVTPADAYVSAGLAVSPAPTAAGLEAGAVEPAATGLADELRDVPGFAVLDDSKRKAYAAEAVARAIGTAPTSSGKHVRGGFALEAPVRANLVAQQGSLGLFAHGEGTFEPWGTGGDWAGASDIDRRPTLARAHLPGLNSGKLAQQAWIDQAYRANQFAHGRVVMGGNREAAARERVVDKATDALAAFESARAAGSEDAAKGVLATLLQSMALDLDPIVQATRSLVGASGMTYPSLEAHDQAILALRAGFHRAHAADEAGVSRSVDAELPSAAASSVDLAAYGAEIHRLDVARRGLSSTLANPAHEGGIRGPQDLASDIVASPPVDSDASIAITTPLAGEAAASLPDAPRHVRDPAHGGVGTDAKVAEMTDLLKRVSSERTREVLRMAGITFESLTRASLRREGLREAVAEGASAPEVVAARTALARLTAAADESQRAGMLDPAADAATRATTGGQNAGAASRGLFGSGAAVDSKAAKALAPELGAPVRAGDGTAGSLAAKEAGIRSSEAGSSVAVDDATRAAGFAVEADGRPPVGSKTVDPLTGAQLPGMIDEAARAVHTHNTWLDARGYSHTAAEAEKAATDAILAEGSSRAEDIRIEMREMIEALEEETGVELSVEMQEEMINDALKNGAPRLSAEVADVVALKEGIKQDADVYAASTTDPFQFSESRAVIDDSHLSAVPPGSAATAEEIRHLKQAAFGAGSLRLYGEAAAATVTSPHLRQMVEDMAASTEVSSEEEARVVNAWALDRVAIVAEQALDARLIGRPDLAELKDMERERTAAIFGVPDPGPLSASAWLSQPGMVDDQLRGRLQERFAAFERQAEAEAHVQRFGQAPEWAGPELRARLIGVSPETARATGEARMALSQAVPKPAAAGEAPTVEAALTAFTETIAALPAFGPITSRLSSDEASEVVATVKSSLASEKAFEGLTAAEAEAGAGKSVLATTDDAARRETLAAMQEAAAASEAIARGEGSAADAEALGRFQETELSAPARAAARIAVMEAKSARSWLDKEVARGASGAEAWAAMARLTKARAALQAIVAGDQGTMAAWLEGWQADRRRAAALAGVSAESAFAAEVQAAAPAHGFDASNPAVSDWLAQPVGDSFGATPSARAQAALDSSDPAEQLRRAQVNAGVQLSLVQAQTVLSSVESTPVGLGFARRRLDDPALSHEEIQKRLLARELAGDDELAHGVTATEGRLGPEMRQPRAPDGTPILIDEASYVEAASMDVDESLATQFAGQIALAKRPLARLGAEVRPPSTRGPIALDVEAEEDLIQSTPLSDMDATASRYDPAGELADATGGKHSGKGSAALAPAEPAIMSRTPEGAGLEVLHHSAMLGSGSAGSAAARALTQSQEGTVPSRVAFDRMGARVEPVQQSWLKQSAASPHTRAFPALAGRIPAAPRIQPAEAGAPQQQQQQQSGVAAQAGSATTPAARAAGVWAVPASQPGSSSLSAEAQHVLEGASSNATLSGAKARESARAVRDLEAHVRAMLVQEARFDAGDVSAAHPFLADFVPARTAGGAIVRGGFGSQWQAEGSTAAAAFDADKVVGGRLKAGTPLSEGELARAKADLDLIYGRTSFGASPAELPPVPAALTMLDSIAYTAERYSSSVRAVLPAARRSEALSLARETIAASVSDAELVSSSSIEAAVRDRASAKGAADQVVELAVTAAKAAVEAVESGAVRAPVSAEGSAPAQGAVDASVQQTGTVLRGLWGQPAQAVEEIARQAVEVARVRATAAIASDLGGRIAAPDREGVTARFDRIEEAAANKPVTVGLSLARAHRIGDSPVDTVATDVEHPTGSVGEMRASVTLDTAAGIIPTDRLPAAEADPSLPMNSPYMVGLPTPPPAAVEVGLDGRGAEFSEIDAFSTAGESGLDSILRISAPHGRETDTFAAVSGISAWAQDQPEVVRAVNRSPAEVPRVLRNVIGKGMKLASLEALERRALRRRAAAGERLRKMVLRSGAADGVDASAYAGASPNDPNVVADAAAAAVWREAAEELARIPADAHDAESRRVDIRLNAAARAGRARVLAMRAASASGPTHAMPVADGDNPVGGNGVTVGRHFSMSEALLRSARVSQWARLAALELADSGKQPSTVDPLTADRLSGAKPSEGVVTEIEDALLASEALLEEAAGLPGRRSAWAAVLLNELRSRNSSATMGSISIGALGLPGRYAVARLLGDAAARGVGVRPDEAARVEALLRRDGLVAPATEAADMAVEAAVDAQVGDLAAESPRVQAAYRAICLRIFKLGGPVDDLNPAEASSGRRDGLAEPQGPPMDKLDIGGTVAERKLAAAEQGIKQRERAAAIAELRWRHAQSDAGSAKSASTAAATASELSAAQMDDSDSDSAGALTGESDSEEEVEEFAPAEEDIRRVVKEMRLARAEEVRKEEEALAAMRKDVKSLAAQERAEDAEIILEHQRAQMEWGNGRDPSGRRWSPFPGNDEEGDLMHLADSIAVRRMSPTALLQSNPHRSHLGDDTQTPADHTYSAMRKAVSSLIAGEASDALAGAAGAAAQVAAARQLQRVEAALAGQHPHGASITAAASETADAAEGRGAGSRFSVAGTLPIWAEVGGVAASVHPDAMATHPEVTRRRAAELAHYHEKFVRGRDREAAALGWADTMDADKSERDRLHMRRAMEAEGGVLPQTASSLSDEARARVTHDPDQLIHAMGLPLEPRVEAAARSVTDRFEVLDDWRTAVPLPRSVEEVRRRLKSEDTPFARDALRAMDKAPQRAVHAAHRLLVESGRSSLARAMQTEWRVNSRLRNAPDFMEAAGPRLFGGNTSEAREFLPGVSDAEIDALFQPLSPGEELVLGRREHIQRTRDTEQRRHEWEERALDALERGEGDGYLGELFRRRYDYIFDPDHHVFDVNHEFKAEAAMRGRSDAERRGFVDARTASILLRKGLPAAQGELRPTVHPRALAQLGTKFGKVDPETNQVTNSAKFTKLVAKAAARNNPGQAPGMPEDAHEMAMDLGLVSDRAVGLSHVMASQMSKAAEATSDRA</sequence>
<evidence type="ECO:0000259" key="5">
    <source>
        <dbReference type="Pfam" id="PF16113"/>
    </source>
</evidence>
<dbReference type="InterPro" id="IPR029045">
    <property type="entry name" value="ClpP/crotonase-like_dom_sf"/>
</dbReference>
<dbReference type="CDD" id="cd06558">
    <property type="entry name" value="crotonase-like"/>
    <property type="match status" value="1"/>
</dbReference>
<protein>
    <recommendedName>
        <fullName evidence="2">3-hydroxyisobutyryl-CoA hydrolase</fullName>
        <ecNumber evidence="2">3.1.2.4</ecNumber>
    </recommendedName>
</protein>
<dbReference type="SUPFAM" id="SSF52096">
    <property type="entry name" value="ClpP/crotonase"/>
    <property type="match status" value="1"/>
</dbReference>
<evidence type="ECO:0000256" key="4">
    <source>
        <dbReference type="SAM" id="MobiDB-lite"/>
    </source>
</evidence>
<keyword evidence="3" id="KW-0378">Hydrolase</keyword>
<keyword evidence="7" id="KW-1185">Reference proteome</keyword>
<dbReference type="GO" id="GO:0003860">
    <property type="term" value="F:3-hydroxyisobutyryl-CoA hydrolase activity"/>
    <property type="evidence" value="ECO:0007669"/>
    <property type="project" value="UniProtKB-EC"/>
</dbReference>
<dbReference type="Gene3D" id="3.90.226.10">
    <property type="entry name" value="2-enoyl-CoA Hydratase, Chain A, domain 1"/>
    <property type="match status" value="2"/>
</dbReference>
<proteinExistence type="predicted"/>
<dbReference type="Pfam" id="PF16113">
    <property type="entry name" value="ECH_2"/>
    <property type="match status" value="1"/>
</dbReference>
<evidence type="ECO:0000256" key="2">
    <source>
        <dbReference type="ARBA" id="ARBA00011915"/>
    </source>
</evidence>
<reference evidence="6 7" key="1">
    <citation type="submission" date="2019-07" db="EMBL/GenBank/DDBJ databases">
        <title>Genomes of Cafeteria roenbergensis.</title>
        <authorList>
            <person name="Fischer M.G."/>
            <person name="Hackl T."/>
            <person name="Roman M."/>
        </authorList>
    </citation>
    <scope>NUCLEOTIDE SEQUENCE [LARGE SCALE GENOMIC DNA]</scope>
    <source>
        <strain evidence="6 7">BVI</strain>
    </source>
</reference>
<feature type="region of interest" description="Disordered" evidence="4">
    <location>
        <begin position="1062"/>
        <end position="1082"/>
    </location>
</feature>
<feature type="region of interest" description="Disordered" evidence="4">
    <location>
        <begin position="3812"/>
        <end position="3835"/>
    </location>
</feature>
<evidence type="ECO:0000256" key="3">
    <source>
        <dbReference type="ARBA" id="ARBA00022801"/>
    </source>
</evidence>